<dbReference type="Proteomes" id="UP000196573">
    <property type="component" value="Unassembled WGS sequence"/>
</dbReference>
<name>A0A1X7AKX2_9GAMM</name>
<reference evidence="2 3" key="1">
    <citation type="submission" date="2017-03" db="EMBL/GenBank/DDBJ databases">
        <authorList>
            <person name="Afonso C.L."/>
            <person name="Miller P.J."/>
            <person name="Scott M.A."/>
            <person name="Spackman E."/>
            <person name="Goraichik I."/>
            <person name="Dimitrov K.M."/>
            <person name="Suarez D.L."/>
            <person name="Swayne D.E."/>
        </authorList>
    </citation>
    <scope>NUCLEOTIDE SEQUENCE [LARGE SCALE GENOMIC DNA]</scope>
    <source>
        <strain evidence="2">SB41UT1</strain>
    </source>
</reference>
<protein>
    <submittedName>
        <fullName evidence="2">Phospholipase YtpA</fullName>
        <ecNumber evidence="2">3.1.1.-</ecNumber>
    </submittedName>
</protein>
<sequence length="300" mass="33557">MVSDDGPDGFPVYLWKQKSPVATVHIAHGMAEHALRYSEFAEYLAGRGYQVIVHNHRGHGGRGLQGHFSDDNGWELVIDDLLKVQHSLSGNEPVFLLGHSMGSYLALGFALRYGERLSGLILSGSGFDYRLAGYGGLLLLKLHRLLFGPQAVSRFMNWYVIQGFQRSLGPEAKSGHWLSRDIAEVHAYQQDPHSGHLCTIQLWHDLLTGVLEVSAPENLAHIPEGLPIFALSGTHDPLGAEGKFDRLLELLEQSGHSRVTPKRYPEGRHEMFHELNRHAVFQDVEAWMAEQVRLQADSFN</sequence>
<dbReference type="Pfam" id="PF12146">
    <property type="entry name" value="Hydrolase_4"/>
    <property type="match status" value="1"/>
</dbReference>
<feature type="domain" description="Serine aminopeptidase S33" evidence="1">
    <location>
        <begin position="19"/>
        <end position="275"/>
    </location>
</feature>
<dbReference type="EMBL" id="FWPT01000005">
    <property type="protein sequence ID" value="SMA47732.1"/>
    <property type="molecule type" value="Genomic_DNA"/>
</dbReference>
<evidence type="ECO:0000259" key="1">
    <source>
        <dbReference type="Pfam" id="PF12146"/>
    </source>
</evidence>
<dbReference type="PANTHER" id="PTHR11614">
    <property type="entry name" value="PHOSPHOLIPASE-RELATED"/>
    <property type="match status" value="1"/>
</dbReference>
<dbReference type="InterPro" id="IPR051044">
    <property type="entry name" value="MAG_DAG_Lipase"/>
</dbReference>
<dbReference type="InterPro" id="IPR022742">
    <property type="entry name" value="Hydrolase_4"/>
</dbReference>
<evidence type="ECO:0000313" key="3">
    <source>
        <dbReference type="Proteomes" id="UP000196573"/>
    </source>
</evidence>
<dbReference type="Gene3D" id="3.40.50.1820">
    <property type="entry name" value="alpha/beta hydrolase"/>
    <property type="match status" value="1"/>
</dbReference>
<dbReference type="EC" id="3.1.1.-" evidence="2"/>
<accession>A0A1X7AKX2</accession>
<gene>
    <name evidence="2" type="primary">ytpA_3</name>
    <name evidence="2" type="ORF">EHSB41UT_02533</name>
</gene>
<dbReference type="InterPro" id="IPR029058">
    <property type="entry name" value="AB_hydrolase_fold"/>
</dbReference>
<organism evidence="2 3">
    <name type="scientific">Parendozoicomonas haliclonae</name>
    <dbReference type="NCBI Taxonomy" id="1960125"/>
    <lineage>
        <taxon>Bacteria</taxon>
        <taxon>Pseudomonadati</taxon>
        <taxon>Pseudomonadota</taxon>
        <taxon>Gammaproteobacteria</taxon>
        <taxon>Oceanospirillales</taxon>
        <taxon>Endozoicomonadaceae</taxon>
        <taxon>Parendozoicomonas</taxon>
    </lineage>
</organism>
<evidence type="ECO:0000313" key="2">
    <source>
        <dbReference type="EMBL" id="SMA47732.1"/>
    </source>
</evidence>
<keyword evidence="3" id="KW-1185">Reference proteome</keyword>
<dbReference type="SUPFAM" id="SSF53474">
    <property type="entry name" value="alpha/beta-Hydrolases"/>
    <property type="match status" value="1"/>
</dbReference>
<keyword evidence="2" id="KW-0378">Hydrolase</keyword>
<dbReference type="AlphaFoldDB" id="A0A1X7AKX2"/>
<dbReference type="GO" id="GO:0016787">
    <property type="term" value="F:hydrolase activity"/>
    <property type="evidence" value="ECO:0007669"/>
    <property type="project" value="UniProtKB-KW"/>
</dbReference>
<proteinExistence type="predicted"/>